<dbReference type="Proteomes" id="UP000515145">
    <property type="component" value="Chromosome 5"/>
</dbReference>
<dbReference type="PANTHER" id="PTHR46902">
    <property type="entry name" value="DOMON DOMAIN-CONTAINING PROTEIN FRRS1L"/>
    <property type="match status" value="1"/>
</dbReference>
<feature type="compositionally biased region" description="Low complexity" evidence="1">
    <location>
        <begin position="33"/>
        <end position="125"/>
    </location>
</feature>
<dbReference type="RefSeq" id="XP_028261630.1">
    <property type="nucleotide sequence ID" value="XM_028405829.1"/>
</dbReference>
<dbReference type="InterPro" id="IPR011049">
    <property type="entry name" value="Serralysin-like_metalloprot_C"/>
</dbReference>
<dbReference type="AlphaFoldDB" id="A0A6P7I0V8"/>
<dbReference type="PANTHER" id="PTHR46902:SF1">
    <property type="entry name" value="DOMON DOMAIN-CONTAINING PROTEIN FRRS1L"/>
    <property type="match status" value="1"/>
</dbReference>
<reference evidence="4" key="1">
    <citation type="submission" date="2025-08" db="UniProtKB">
        <authorList>
            <consortium name="RefSeq"/>
        </authorList>
    </citation>
    <scope>IDENTIFICATION</scope>
</reference>
<dbReference type="SUPFAM" id="SSF101967">
    <property type="entry name" value="Adhesin YadA, collagen-binding domain"/>
    <property type="match status" value="1"/>
</dbReference>
<accession>A0A6P7I0V8</accession>
<evidence type="ECO:0000256" key="2">
    <source>
        <dbReference type="SAM" id="SignalP"/>
    </source>
</evidence>
<protein>
    <submittedName>
        <fullName evidence="4">Mucin-5AC isoform X1</fullName>
    </submittedName>
</protein>
<name>A0A6P7I0V8_9TELE</name>
<dbReference type="InParanoid" id="A0A6P7I0V8"/>
<sequence length="532" mass="54427">MDNRLLLAALFMMLSWELMSTNAQTTVAGTTLAGTGNETTATGNETTATGNPTTATGNETTATGNETTATGNPTTATGNATVATGNATTATGNSTTATGNATTDTGNATTATGNQTTTGNATTMAPTPPPLPVNTTVTILETPVSRVECGTRQLCAAQPASCDPSTPGSCFFLGARLTGGLNFEFQLSGESEGYLAASLSAPGINETLYVCANNQSVVRFISAVLYNDQLIEREQRVNNVKGKVNGKTIQCTFAATVPTPTSRATGFALAVSTGSFDATSGALGRPSSQIRTPVVNLEDPRINVTNTINTTTTTTQPSTTPVVPLSLFVTAGPLASSVSTTGCRSTKLCAAEPSQCDPSNTGSCFFLSAALQSGQTFRFQLSGQSGGYLAASLATSAAQSSNITTYICAKSNSSVNFVSALLSNNQLTAQTTNNVSSVNGSASGDKIQCEFVATVPDTSTRASLYSLIVSTGAFNPATGVLGNPTFKIRTAAIDLTNVNSTVTNLLNHAVTQRTSLMQVLLVTLVSLALMKL</sequence>
<evidence type="ECO:0000313" key="4">
    <source>
        <dbReference type="RefSeq" id="XP_028261630.1"/>
    </source>
</evidence>
<dbReference type="GO" id="GO:1900449">
    <property type="term" value="P:regulation of glutamate receptor signaling pathway"/>
    <property type="evidence" value="ECO:0007669"/>
    <property type="project" value="InterPro"/>
</dbReference>
<evidence type="ECO:0000313" key="3">
    <source>
        <dbReference type="Proteomes" id="UP000515145"/>
    </source>
</evidence>
<evidence type="ECO:0000256" key="1">
    <source>
        <dbReference type="SAM" id="MobiDB-lite"/>
    </source>
</evidence>
<keyword evidence="3" id="KW-1185">Reference proteome</keyword>
<dbReference type="GeneID" id="114435877"/>
<feature type="chain" id="PRO_5028282199" evidence="2">
    <location>
        <begin position="24"/>
        <end position="532"/>
    </location>
</feature>
<dbReference type="OrthoDB" id="8960535at2759"/>
<gene>
    <name evidence="4" type="primary">LOC114435877</name>
</gene>
<keyword evidence="2" id="KW-0732">Signal</keyword>
<dbReference type="GO" id="GO:0099072">
    <property type="term" value="P:regulation of postsynaptic membrane neurotransmitter receptor levels"/>
    <property type="evidence" value="ECO:0007669"/>
    <property type="project" value="TreeGrafter"/>
</dbReference>
<feature type="signal peptide" evidence="2">
    <location>
        <begin position="1"/>
        <end position="23"/>
    </location>
</feature>
<dbReference type="Gene3D" id="2.150.10.10">
    <property type="entry name" value="Serralysin-like metalloprotease, C-terminal"/>
    <property type="match status" value="1"/>
</dbReference>
<proteinExistence type="predicted"/>
<organism evidence="3 4">
    <name type="scientific">Parambassis ranga</name>
    <name type="common">Indian glassy fish</name>
    <dbReference type="NCBI Taxonomy" id="210632"/>
    <lineage>
        <taxon>Eukaryota</taxon>
        <taxon>Metazoa</taxon>
        <taxon>Chordata</taxon>
        <taxon>Craniata</taxon>
        <taxon>Vertebrata</taxon>
        <taxon>Euteleostomi</taxon>
        <taxon>Actinopterygii</taxon>
        <taxon>Neopterygii</taxon>
        <taxon>Teleostei</taxon>
        <taxon>Neoteleostei</taxon>
        <taxon>Acanthomorphata</taxon>
        <taxon>Ovalentaria</taxon>
        <taxon>Ambassidae</taxon>
        <taxon>Parambassis</taxon>
    </lineage>
</organism>
<dbReference type="InterPro" id="IPR042789">
    <property type="entry name" value="FRRS1L"/>
</dbReference>
<feature type="region of interest" description="Disordered" evidence="1">
    <location>
        <begin position="33"/>
        <end position="133"/>
    </location>
</feature>